<dbReference type="OrthoDB" id="9795827at2"/>
<evidence type="ECO:0000313" key="3">
    <source>
        <dbReference type="EMBL" id="MZQ88661.1"/>
    </source>
</evidence>
<comment type="caution">
    <text evidence="3">The sequence shown here is derived from an EMBL/GenBank/DDBJ whole genome shotgun (WGS) entry which is preliminary data.</text>
</comment>
<dbReference type="Proteomes" id="UP000477083">
    <property type="component" value="Unassembled WGS sequence"/>
</dbReference>
<feature type="signal peptide" evidence="1">
    <location>
        <begin position="1"/>
        <end position="18"/>
    </location>
</feature>
<dbReference type="Pfam" id="PF04187">
    <property type="entry name" value="Cofac_haem_bdg"/>
    <property type="match status" value="1"/>
</dbReference>
<dbReference type="Gene3D" id="3.40.50.11550">
    <property type="match status" value="2"/>
</dbReference>
<proteinExistence type="predicted"/>
<evidence type="ECO:0000313" key="4">
    <source>
        <dbReference type="Proteomes" id="UP000477083"/>
    </source>
</evidence>
<sequence>MRHVLILTLCVCAVPAFAEQIGPDALADLRADVVILGEVHDNPVHHAHQAQAVTALAPAALVFEMLTPEQAAAVTDANRGDAAALGAALDWEASGWPDFTMYHPIFTAAPEAKIYGAALPRDEVRRSVTEGAAVILGADAERFGLTSPLPAAEQAAREADQMAAHCNAMPAEMMPGMVEAQRLRDASLARAAVQATAETGGPVAVIAGSGHARRDWGIPAALALAAPELSVLSVGQIEAEGDVEPGQPFDVWLVTEPTPREDPCAAFN</sequence>
<dbReference type="EMBL" id="WWNR01000003">
    <property type="protein sequence ID" value="MZQ88661.1"/>
    <property type="molecule type" value="Genomic_DNA"/>
</dbReference>
<reference evidence="3 4" key="1">
    <citation type="submission" date="2020-01" db="EMBL/GenBank/DDBJ databases">
        <title>Frigidibacter albus SP32T (=CGMCC 1.13995T).</title>
        <authorList>
            <person name="Liao X."/>
        </authorList>
    </citation>
    <scope>NUCLEOTIDE SEQUENCE [LARGE SCALE GENOMIC DNA]</scope>
    <source>
        <strain evidence="3 4">SP32</strain>
    </source>
</reference>
<dbReference type="SUPFAM" id="SSF159501">
    <property type="entry name" value="EreA/ChaN-like"/>
    <property type="match status" value="1"/>
</dbReference>
<dbReference type="CDD" id="cd14727">
    <property type="entry name" value="ChanN-like"/>
    <property type="match status" value="1"/>
</dbReference>
<feature type="chain" id="PRO_5026822359" description="Haem-binding uptake Tiki superfamily ChaN domain-containing protein" evidence="1">
    <location>
        <begin position="19"/>
        <end position="268"/>
    </location>
</feature>
<keyword evidence="4" id="KW-1185">Reference proteome</keyword>
<organism evidence="3 4">
    <name type="scientific">Frigidibacter albus</name>
    <dbReference type="NCBI Taxonomy" id="1465486"/>
    <lineage>
        <taxon>Bacteria</taxon>
        <taxon>Pseudomonadati</taxon>
        <taxon>Pseudomonadota</taxon>
        <taxon>Alphaproteobacteria</taxon>
        <taxon>Rhodobacterales</taxon>
        <taxon>Paracoccaceae</taxon>
        <taxon>Frigidibacter</taxon>
    </lineage>
</organism>
<dbReference type="InterPro" id="IPR007314">
    <property type="entry name" value="Cofac_haem-bd_dom"/>
</dbReference>
<dbReference type="AlphaFoldDB" id="A0A6L8VG31"/>
<name>A0A6L8VG31_9RHOB</name>
<keyword evidence="1" id="KW-0732">Signal</keyword>
<feature type="domain" description="Haem-binding uptake Tiki superfamily ChaN" evidence="2">
    <location>
        <begin position="30"/>
        <end position="222"/>
    </location>
</feature>
<protein>
    <recommendedName>
        <fullName evidence="2">Haem-binding uptake Tiki superfamily ChaN domain-containing protein</fullName>
    </recommendedName>
</protein>
<evidence type="ECO:0000259" key="2">
    <source>
        <dbReference type="Pfam" id="PF04187"/>
    </source>
</evidence>
<evidence type="ECO:0000256" key="1">
    <source>
        <dbReference type="SAM" id="SignalP"/>
    </source>
</evidence>
<accession>A0A6L8VG31</accession>
<gene>
    <name evidence="3" type="ORF">GS660_06085</name>
</gene>
<dbReference type="RefSeq" id="WP_161344479.1">
    <property type="nucleotide sequence ID" value="NZ_BMGW01000003.1"/>
</dbReference>